<sequence>MEPRLDVTAAVMDVARSEVRRGRTIRLRDTLAGAISISEQAICGVVRDAVREVPGVRARRCHIEVAAESVSAGPNGARTAWLDVNLRVVAAAGTLTPARINSLRHTLAETLLAHFGVTDGAINITVEDLYDE</sequence>
<proteinExistence type="predicted"/>
<dbReference type="AlphaFoldDB" id="A0A3N0BVU1"/>
<protein>
    <recommendedName>
        <fullName evidence="3">Asp23/Gls24 family envelope stress response protein</fullName>
    </recommendedName>
</protein>
<organism evidence="1 2">
    <name type="scientific">Arthrobacter oryzae</name>
    <dbReference type="NCBI Taxonomy" id="409290"/>
    <lineage>
        <taxon>Bacteria</taxon>
        <taxon>Bacillati</taxon>
        <taxon>Actinomycetota</taxon>
        <taxon>Actinomycetes</taxon>
        <taxon>Micrococcales</taxon>
        <taxon>Micrococcaceae</taxon>
        <taxon>Arthrobacter</taxon>
    </lineage>
</organism>
<comment type="caution">
    <text evidence="1">The sequence shown here is derived from an EMBL/GenBank/DDBJ whole genome shotgun (WGS) entry which is preliminary data.</text>
</comment>
<evidence type="ECO:0000313" key="2">
    <source>
        <dbReference type="Proteomes" id="UP000273807"/>
    </source>
</evidence>
<keyword evidence="2" id="KW-1185">Reference proteome</keyword>
<name>A0A3N0BVU1_9MICC</name>
<evidence type="ECO:0008006" key="3">
    <source>
        <dbReference type="Google" id="ProtNLM"/>
    </source>
</evidence>
<gene>
    <name evidence="1" type="ORF">D7003_11905</name>
</gene>
<reference evidence="1 2" key="1">
    <citation type="submission" date="2018-10" db="EMBL/GenBank/DDBJ databases">
        <title>Genome sequencing of Arthrobacter oryzae TNB02.</title>
        <authorList>
            <person name="Cho Y.-J."/>
            <person name="Cho A."/>
            <person name="Kim O.-S."/>
        </authorList>
    </citation>
    <scope>NUCLEOTIDE SEQUENCE [LARGE SCALE GENOMIC DNA]</scope>
    <source>
        <strain evidence="1 2">TNB02</strain>
    </source>
</reference>
<accession>A0A3N0BVU1</accession>
<evidence type="ECO:0000313" key="1">
    <source>
        <dbReference type="EMBL" id="RNL53829.1"/>
    </source>
</evidence>
<dbReference type="Proteomes" id="UP000273807">
    <property type="component" value="Unassembled WGS sequence"/>
</dbReference>
<dbReference type="EMBL" id="RBED01000104">
    <property type="protein sequence ID" value="RNL53829.1"/>
    <property type="molecule type" value="Genomic_DNA"/>
</dbReference>